<organism evidence="5 6">
    <name type="scientific">Trichomonas vaginalis (strain ATCC PRA-98 / G3)</name>
    <dbReference type="NCBI Taxonomy" id="412133"/>
    <lineage>
        <taxon>Eukaryota</taxon>
        <taxon>Metamonada</taxon>
        <taxon>Parabasalia</taxon>
        <taxon>Trichomonadida</taxon>
        <taxon>Trichomonadidae</taxon>
        <taxon>Trichomonas</taxon>
    </lineage>
</organism>
<evidence type="ECO:0000256" key="2">
    <source>
        <dbReference type="ARBA" id="ARBA00022448"/>
    </source>
</evidence>
<keyword evidence="6" id="KW-1185">Reference proteome</keyword>
<protein>
    <submittedName>
        <fullName evidence="5">Uncharacterized protein</fullName>
    </submittedName>
</protein>
<dbReference type="SUPFAM" id="SSF48371">
    <property type="entry name" value="ARM repeat"/>
    <property type="match status" value="1"/>
</dbReference>
<dbReference type="Gene3D" id="1.25.10.10">
    <property type="entry name" value="Leucine-rich Repeat Variant"/>
    <property type="match status" value="1"/>
</dbReference>
<evidence type="ECO:0000256" key="1">
    <source>
        <dbReference type="ARBA" id="ARBA00010394"/>
    </source>
</evidence>
<dbReference type="GO" id="GO:0006607">
    <property type="term" value="P:NLS-bearing protein import into nucleus"/>
    <property type="evidence" value="ECO:0000318"/>
    <property type="project" value="GO_Central"/>
</dbReference>
<evidence type="ECO:0000313" key="5">
    <source>
        <dbReference type="EMBL" id="EAY12526.1"/>
    </source>
</evidence>
<dbReference type="PANTHER" id="PTHR23316">
    <property type="entry name" value="IMPORTIN ALPHA"/>
    <property type="match status" value="1"/>
</dbReference>
<dbReference type="AlphaFoldDB" id="A2E480"/>
<evidence type="ECO:0000313" key="6">
    <source>
        <dbReference type="Proteomes" id="UP000001542"/>
    </source>
</evidence>
<dbReference type="VEuPathDB" id="TrichDB:TVAGG3_0251900"/>
<dbReference type="GO" id="GO:0008139">
    <property type="term" value="F:nuclear localization sequence binding"/>
    <property type="evidence" value="ECO:0000318"/>
    <property type="project" value="GO_Central"/>
</dbReference>
<proteinExistence type="inferred from homology"/>
<evidence type="ECO:0000256" key="4">
    <source>
        <dbReference type="SAM" id="MobiDB-lite"/>
    </source>
</evidence>
<feature type="compositionally biased region" description="Basic and acidic residues" evidence="4">
    <location>
        <begin position="7"/>
        <end position="18"/>
    </location>
</feature>
<dbReference type="RefSeq" id="XP_001324749.1">
    <property type="nucleotide sequence ID" value="XM_001324714.1"/>
</dbReference>
<keyword evidence="3" id="KW-0653">Protein transport</keyword>
<dbReference type="GO" id="GO:0005634">
    <property type="term" value="C:nucleus"/>
    <property type="evidence" value="ECO:0000318"/>
    <property type="project" value="GO_Central"/>
</dbReference>
<dbReference type="VEuPathDB" id="TrichDB:TVAG_139060"/>
<gene>
    <name evidence="5" type="ORF">TVAG_139060</name>
</gene>
<dbReference type="EMBL" id="DS113300">
    <property type="protein sequence ID" value="EAY12526.1"/>
    <property type="molecule type" value="Genomic_DNA"/>
</dbReference>
<dbReference type="InParanoid" id="A2E480"/>
<dbReference type="Proteomes" id="UP000001542">
    <property type="component" value="Unassembled WGS sequence"/>
</dbReference>
<evidence type="ECO:0000256" key="3">
    <source>
        <dbReference type="ARBA" id="ARBA00022927"/>
    </source>
</evidence>
<dbReference type="InterPro" id="IPR016024">
    <property type="entry name" value="ARM-type_fold"/>
</dbReference>
<reference evidence="5" key="2">
    <citation type="journal article" date="2007" name="Science">
        <title>Draft genome sequence of the sexually transmitted pathogen Trichomonas vaginalis.</title>
        <authorList>
            <person name="Carlton J.M."/>
            <person name="Hirt R.P."/>
            <person name="Silva J.C."/>
            <person name="Delcher A.L."/>
            <person name="Schatz M."/>
            <person name="Zhao Q."/>
            <person name="Wortman J.R."/>
            <person name="Bidwell S.L."/>
            <person name="Alsmark U.C.M."/>
            <person name="Besteiro S."/>
            <person name="Sicheritz-Ponten T."/>
            <person name="Noel C.J."/>
            <person name="Dacks J.B."/>
            <person name="Foster P.G."/>
            <person name="Simillion C."/>
            <person name="Van de Peer Y."/>
            <person name="Miranda-Saavedra D."/>
            <person name="Barton G.J."/>
            <person name="Westrop G.D."/>
            <person name="Mueller S."/>
            <person name="Dessi D."/>
            <person name="Fiori P.L."/>
            <person name="Ren Q."/>
            <person name="Paulsen I."/>
            <person name="Zhang H."/>
            <person name="Bastida-Corcuera F.D."/>
            <person name="Simoes-Barbosa A."/>
            <person name="Brown M.T."/>
            <person name="Hayes R.D."/>
            <person name="Mukherjee M."/>
            <person name="Okumura C.Y."/>
            <person name="Schneider R."/>
            <person name="Smith A.J."/>
            <person name="Vanacova S."/>
            <person name="Villalvazo M."/>
            <person name="Haas B.J."/>
            <person name="Pertea M."/>
            <person name="Feldblyum T.V."/>
            <person name="Utterback T.R."/>
            <person name="Shu C.L."/>
            <person name="Osoegawa K."/>
            <person name="de Jong P.J."/>
            <person name="Hrdy I."/>
            <person name="Horvathova L."/>
            <person name="Zubacova Z."/>
            <person name="Dolezal P."/>
            <person name="Malik S.B."/>
            <person name="Logsdon J.M. Jr."/>
            <person name="Henze K."/>
            <person name="Gupta A."/>
            <person name="Wang C.C."/>
            <person name="Dunne R.L."/>
            <person name="Upcroft J.A."/>
            <person name="Upcroft P."/>
            <person name="White O."/>
            <person name="Salzberg S.L."/>
            <person name="Tang P."/>
            <person name="Chiu C.-H."/>
            <person name="Lee Y.-S."/>
            <person name="Embley T.M."/>
            <person name="Coombs G.H."/>
            <person name="Mottram J.C."/>
            <person name="Tachezy J."/>
            <person name="Fraser-Liggett C.M."/>
            <person name="Johnson P.J."/>
        </authorList>
    </citation>
    <scope>NUCLEOTIDE SEQUENCE [LARGE SCALE GENOMIC DNA]</scope>
    <source>
        <strain evidence="5">G3</strain>
    </source>
</reference>
<reference evidence="5" key="1">
    <citation type="submission" date="2006-10" db="EMBL/GenBank/DDBJ databases">
        <authorList>
            <person name="Amadeo P."/>
            <person name="Zhao Q."/>
            <person name="Wortman J."/>
            <person name="Fraser-Liggett C."/>
            <person name="Carlton J."/>
        </authorList>
    </citation>
    <scope>NUCLEOTIDE SEQUENCE</scope>
    <source>
        <strain evidence="5">G3</strain>
    </source>
</reference>
<dbReference type="KEGG" id="tva:4770492"/>
<dbReference type="SMR" id="A2E480"/>
<dbReference type="GO" id="GO:0061608">
    <property type="term" value="F:nuclear import signal receptor activity"/>
    <property type="evidence" value="ECO:0000318"/>
    <property type="project" value="GO_Central"/>
</dbReference>
<sequence length="472" mass="54430">MSNFTRSENKIPSKRLDNPDSAAKYAHDDLVQQKKLKFDTLKNSLNLFRDSTDPIAKNNVILQILTYKDGDSDLKILLANDEFFTLIFHTAFDDFGSEELSTNSFNLLIRFIQKFSWSFPFIIGKQFHRHAYELLSQEDCMINHSILCKFLANVMAINTELLHDLFTSDFFYYLLSILQNQKLQHSNKIWVLEVLQDIFSINFYDINDYIDDILQLATEILKDNETMPKYTIINLVFDILANLLRSNISQEQKAKLINPFIWNLSFGCYDSNNPQLCPASVRYLINAVYEFNEYGDILVNESSQEVFNVISSLQNASDPEIAANIILLINNIMASSQNSIDFIWKSEFYKLIANYLEDSSYKVKKQAIIFICRLMMLATPQQIPDLLENAPLNLICDDFVYDENEIVANILGALINLTSQIVGDSSNFPDIKDIFEEYAVIDRLEEIISQKEKEIVQAATFLLETIKIILSQ</sequence>
<name>A2E480_TRIV3</name>
<accession>A2E480</accession>
<keyword evidence="2" id="KW-0813">Transport</keyword>
<dbReference type="InterPro" id="IPR011989">
    <property type="entry name" value="ARM-like"/>
</dbReference>
<feature type="region of interest" description="Disordered" evidence="4">
    <location>
        <begin position="1"/>
        <end position="20"/>
    </location>
</feature>
<comment type="similarity">
    <text evidence="1">Belongs to the importin alpha family.</text>
</comment>